<dbReference type="EMBL" id="JAKWFO010000014">
    <property type="protein sequence ID" value="KAI9632704.1"/>
    <property type="molecule type" value="Genomic_DNA"/>
</dbReference>
<protein>
    <submittedName>
        <fullName evidence="1">Uncharacterized protein</fullName>
    </submittedName>
</protein>
<sequence length="269" mass="29686">MPLGREAATNYLKELLVSSGLGGGGLEFGETLYIFRRGFARMMTILFGAEVARYFMGHAVGSLVLEKFYLLSPVEMEVPRGLFDGNERNELVWTALAWKRRGTGVDTAKMTLAEAARRSPIVAALAKRRLLLKASLAGGTDGWKRMRPFSDMRQIKSLNQEHLPALIRRYDNQLRRWVRSLRTNVYESAADRDLAELADEAYEEMSRGKDDGSSKLLDALHQRLVAQEAAFLGSGEIAGGAEGGRGDEVEMEGVTVELATSLIDQRSAG</sequence>
<comment type="caution">
    <text evidence="1">The sequence shown here is derived from an EMBL/GenBank/DDBJ whole genome shotgun (WGS) entry which is preliminary data.</text>
</comment>
<evidence type="ECO:0000313" key="2">
    <source>
        <dbReference type="Proteomes" id="UP001164286"/>
    </source>
</evidence>
<proteinExistence type="predicted"/>
<evidence type="ECO:0000313" key="1">
    <source>
        <dbReference type="EMBL" id="KAI9632704.1"/>
    </source>
</evidence>
<dbReference type="GeneID" id="77730585"/>
<accession>A0AA38H589</accession>
<dbReference type="AlphaFoldDB" id="A0AA38H589"/>
<dbReference type="Proteomes" id="UP001164286">
    <property type="component" value="Unassembled WGS sequence"/>
</dbReference>
<dbReference type="RefSeq" id="XP_052942481.1">
    <property type="nucleotide sequence ID" value="XM_053091380.1"/>
</dbReference>
<reference evidence="1" key="1">
    <citation type="journal article" date="2022" name="G3 (Bethesda)">
        <title>High quality genome of the basidiomycete yeast Dioszegia hungarica PDD-24b-2 isolated from cloud water.</title>
        <authorList>
            <person name="Jarrige D."/>
            <person name="Haridas S."/>
            <person name="Bleykasten-Grosshans C."/>
            <person name="Joly M."/>
            <person name="Nadalig T."/>
            <person name="Sancelme M."/>
            <person name="Vuilleumier S."/>
            <person name="Grigoriev I.V."/>
            <person name="Amato P."/>
            <person name="Bringel F."/>
        </authorList>
    </citation>
    <scope>NUCLEOTIDE SEQUENCE</scope>
    <source>
        <strain evidence="1">PDD-24b-2</strain>
    </source>
</reference>
<gene>
    <name evidence="1" type="ORF">MKK02DRAFT_41014</name>
</gene>
<keyword evidence="2" id="KW-1185">Reference proteome</keyword>
<organism evidence="1 2">
    <name type="scientific">Dioszegia hungarica</name>
    <dbReference type="NCBI Taxonomy" id="4972"/>
    <lineage>
        <taxon>Eukaryota</taxon>
        <taxon>Fungi</taxon>
        <taxon>Dikarya</taxon>
        <taxon>Basidiomycota</taxon>
        <taxon>Agaricomycotina</taxon>
        <taxon>Tremellomycetes</taxon>
        <taxon>Tremellales</taxon>
        <taxon>Bulleribasidiaceae</taxon>
        <taxon>Dioszegia</taxon>
    </lineage>
</organism>
<name>A0AA38H589_9TREE</name>